<gene>
    <name evidence="2" type="ORF">AZE42_00762</name>
</gene>
<feature type="compositionally biased region" description="Polar residues" evidence="1">
    <location>
        <begin position="114"/>
        <end position="124"/>
    </location>
</feature>
<evidence type="ECO:0000313" key="2">
    <source>
        <dbReference type="EMBL" id="OJA14838.1"/>
    </source>
</evidence>
<evidence type="ECO:0000313" key="3">
    <source>
        <dbReference type="Proteomes" id="UP000183567"/>
    </source>
</evidence>
<accession>A0A1J8PZW5</accession>
<evidence type="ECO:0000256" key="1">
    <source>
        <dbReference type="SAM" id="MobiDB-lite"/>
    </source>
</evidence>
<comment type="caution">
    <text evidence="2">The sequence shown here is derived from an EMBL/GenBank/DDBJ whole genome shotgun (WGS) entry which is preliminary data.</text>
</comment>
<keyword evidence="3" id="KW-1185">Reference proteome</keyword>
<sequence length="124" mass="13974">MDNKLQDPDWDPERLQKKADLHAKLKTARPKTYVNAFTSQAQRTVRRHKKHLQNQPQLTRFFNKSSTTITAPGPDRLRVGAAIATPVNTMMCSLQAQVQKVTNEDCGTPKGLRSLQSKDLMSNS</sequence>
<dbReference type="AlphaFoldDB" id="A0A1J8PZW5"/>
<dbReference type="EMBL" id="LVVM01003459">
    <property type="protein sequence ID" value="OJA14838.1"/>
    <property type="molecule type" value="Genomic_DNA"/>
</dbReference>
<organism evidence="2 3">
    <name type="scientific">Rhizopogon vesiculosus</name>
    <dbReference type="NCBI Taxonomy" id="180088"/>
    <lineage>
        <taxon>Eukaryota</taxon>
        <taxon>Fungi</taxon>
        <taxon>Dikarya</taxon>
        <taxon>Basidiomycota</taxon>
        <taxon>Agaricomycotina</taxon>
        <taxon>Agaricomycetes</taxon>
        <taxon>Agaricomycetidae</taxon>
        <taxon>Boletales</taxon>
        <taxon>Suillineae</taxon>
        <taxon>Rhizopogonaceae</taxon>
        <taxon>Rhizopogon</taxon>
    </lineage>
</organism>
<proteinExistence type="predicted"/>
<feature type="region of interest" description="Disordered" evidence="1">
    <location>
        <begin position="104"/>
        <end position="124"/>
    </location>
</feature>
<dbReference type="Proteomes" id="UP000183567">
    <property type="component" value="Unassembled WGS sequence"/>
</dbReference>
<protein>
    <submittedName>
        <fullName evidence="2">Uncharacterized protein</fullName>
    </submittedName>
</protein>
<name>A0A1J8PZW5_9AGAM</name>
<reference evidence="2 3" key="1">
    <citation type="submission" date="2016-03" db="EMBL/GenBank/DDBJ databases">
        <title>Comparative genomics of the ectomycorrhizal sister species Rhizopogon vinicolor and Rhizopogon vesiculosus (Basidiomycota: Boletales) reveals a divergence of the mating type B locus.</title>
        <authorList>
            <person name="Mujic A.B."/>
            <person name="Kuo A."/>
            <person name="Tritt A."/>
            <person name="Lipzen A."/>
            <person name="Chen C."/>
            <person name="Johnson J."/>
            <person name="Sharma A."/>
            <person name="Barry K."/>
            <person name="Grigoriev I.V."/>
            <person name="Spatafora J.W."/>
        </authorList>
    </citation>
    <scope>NUCLEOTIDE SEQUENCE [LARGE SCALE GENOMIC DNA]</scope>
    <source>
        <strain evidence="2 3">AM-OR11-056</strain>
    </source>
</reference>